<gene>
    <name evidence="1" type="ORF">Slin15195_G088550</name>
</gene>
<accession>A0A9Q9B1G9</accession>
<organism evidence="1 2">
    <name type="scientific">Septoria linicola</name>
    <dbReference type="NCBI Taxonomy" id="215465"/>
    <lineage>
        <taxon>Eukaryota</taxon>
        <taxon>Fungi</taxon>
        <taxon>Dikarya</taxon>
        <taxon>Ascomycota</taxon>
        <taxon>Pezizomycotina</taxon>
        <taxon>Dothideomycetes</taxon>
        <taxon>Dothideomycetidae</taxon>
        <taxon>Mycosphaerellales</taxon>
        <taxon>Mycosphaerellaceae</taxon>
        <taxon>Septoria</taxon>
    </lineage>
</organism>
<name>A0A9Q9B1G9_9PEZI</name>
<dbReference type="EMBL" id="CP099424">
    <property type="protein sequence ID" value="USW55536.1"/>
    <property type="molecule type" value="Genomic_DNA"/>
</dbReference>
<sequence length="97" mass="10510">MAIPEEVVPCTKAAQKIRQPGSPESLGFKYPGDEQNQFVTSKAQGMNRNACVAGEHSLVAGKGPLFLLIHHQKANENRRDHCDGVAIESLAPIAFNQ</sequence>
<dbReference type="Proteomes" id="UP001056384">
    <property type="component" value="Chromosome 7"/>
</dbReference>
<dbReference type="AlphaFoldDB" id="A0A9Q9B1G9"/>
<evidence type="ECO:0000313" key="1">
    <source>
        <dbReference type="EMBL" id="USW55536.1"/>
    </source>
</evidence>
<protein>
    <submittedName>
        <fullName evidence="1">Uncharacterized protein</fullName>
    </submittedName>
</protein>
<evidence type="ECO:0000313" key="2">
    <source>
        <dbReference type="Proteomes" id="UP001056384"/>
    </source>
</evidence>
<proteinExistence type="predicted"/>
<keyword evidence="2" id="KW-1185">Reference proteome</keyword>
<reference evidence="1" key="1">
    <citation type="submission" date="2022-06" db="EMBL/GenBank/DDBJ databases">
        <title>Complete genome sequences of two strains of the flax pathogen Septoria linicola.</title>
        <authorList>
            <person name="Lapalu N."/>
            <person name="Simon A."/>
            <person name="Demenou B."/>
            <person name="Paumier D."/>
            <person name="Guillot M.-P."/>
            <person name="Gout L."/>
            <person name="Valade R."/>
        </authorList>
    </citation>
    <scope>NUCLEOTIDE SEQUENCE</scope>
    <source>
        <strain evidence="1">SE15195</strain>
    </source>
</reference>